<dbReference type="PANTHER" id="PTHR43884:SF12">
    <property type="entry name" value="ISOVALERYL-COA DEHYDROGENASE, MITOCHONDRIAL-RELATED"/>
    <property type="match status" value="1"/>
</dbReference>
<accession>M0AT43</accession>
<keyword evidence="4 6" id="KW-0274">FAD</keyword>
<evidence type="ECO:0000256" key="5">
    <source>
        <dbReference type="ARBA" id="ARBA00023002"/>
    </source>
</evidence>
<evidence type="ECO:0000259" key="9">
    <source>
        <dbReference type="Pfam" id="PF02771"/>
    </source>
</evidence>
<proteinExistence type="inferred from homology"/>
<dbReference type="Pfam" id="PF00441">
    <property type="entry name" value="Acyl-CoA_dh_1"/>
    <property type="match status" value="1"/>
</dbReference>
<evidence type="ECO:0000313" key="10">
    <source>
        <dbReference type="EMBL" id="ELZ00529.1"/>
    </source>
</evidence>
<dbReference type="PANTHER" id="PTHR43884">
    <property type="entry name" value="ACYL-COA DEHYDROGENASE"/>
    <property type="match status" value="1"/>
</dbReference>
<comment type="caution">
    <text evidence="10">The sequence shown here is derived from an EMBL/GenBank/DDBJ whole genome shotgun (WGS) entry which is preliminary data.</text>
</comment>
<feature type="domain" description="Acyl-CoA dehydrogenase/oxidase N-terminal" evidence="9">
    <location>
        <begin position="6"/>
        <end position="117"/>
    </location>
</feature>
<dbReference type="eggNOG" id="arCOG01707">
    <property type="taxonomic scope" value="Archaea"/>
</dbReference>
<dbReference type="Proteomes" id="UP000011554">
    <property type="component" value="Unassembled WGS sequence"/>
</dbReference>
<dbReference type="Pfam" id="PF02770">
    <property type="entry name" value="Acyl-CoA_dh_M"/>
    <property type="match status" value="1"/>
</dbReference>
<dbReference type="FunFam" id="1.20.140.10:FF:000004">
    <property type="entry name" value="Acyl-CoA dehydrogenase FadE25"/>
    <property type="match status" value="1"/>
</dbReference>
<sequence length="383" mass="42114">MEFGLTEEQEQIREEVQRFAENEIVPIAEEYDEEEKYPHDVIDEAAEMGLTGSYIPIDYGGAGYSILDTAIITEELFSYDPGIALSIISTSFGCEAIMNFGTDDQKKRFLEPVALGEKISGAAISEPDTGSDVSSVSTRAEKDGDEWVINGNKMWITNGTVGDFFVVLCKTNPDAQGRYNGFSQIVVESDRDGFSAEKITGKLGIRASDTAELVFDDVRVPEENLIGTKDAAFMQQMQFFDETRTAVAAQGVGIAKGATRAALEYAQDREQFGQSISEFQAIQHKLAEMATDTEAARNLTYKAAWNVDQGEDITKLASMAKEYASRVAVDVADEAVQIHGGAGYVNDFPVERFYRDAKITQIYEGTSEIQKNVIAREMLGKGF</sequence>
<comment type="similarity">
    <text evidence="2 6">Belongs to the acyl-CoA dehydrogenase family.</text>
</comment>
<dbReference type="InterPro" id="IPR013786">
    <property type="entry name" value="AcylCoA_DH/ox_N"/>
</dbReference>
<evidence type="ECO:0000256" key="2">
    <source>
        <dbReference type="ARBA" id="ARBA00009347"/>
    </source>
</evidence>
<dbReference type="InterPro" id="IPR006091">
    <property type="entry name" value="Acyl-CoA_Oxase/DH_mid-dom"/>
</dbReference>
<dbReference type="STRING" id="29540.C481_12834"/>
<dbReference type="FunFam" id="1.10.540.10:FF:000002">
    <property type="entry name" value="Acyl-CoA dehydrogenase FadE19"/>
    <property type="match status" value="1"/>
</dbReference>
<protein>
    <submittedName>
        <fullName evidence="10">Acyl-CoA dehydrogenase domain-containing protein</fullName>
    </submittedName>
</protein>
<dbReference type="InterPro" id="IPR046373">
    <property type="entry name" value="Acyl-CoA_Oxase/DH_mid-dom_sf"/>
</dbReference>
<name>M0AT43_NATA1</name>
<dbReference type="SUPFAM" id="SSF47203">
    <property type="entry name" value="Acyl-CoA dehydrogenase C-terminal domain-like"/>
    <property type="match status" value="1"/>
</dbReference>
<dbReference type="InterPro" id="IPR036250">
    <property type="entry name" value="AcylCo_DH-like_C"/>
</dbReference>
<dbReference type="AlphaFoldDB" id="M0AT43"/>
<comment type="cofactor">
    <cofactor evidence="1 6">
        <name>FAD</name>
        <dbReference type="ChEBI" id="CHEBI:57692"/>
    </cofactor>
</comment>
<dbReference type="Gene3D" id="2.40.110.10">
    <property type="entry name" value="Butyryl-CoA Dehydrogenase, subunit A, domain 2"/>
    <property type="match status" value="1"/>
</dbReference>
<feature type="domain" description="Acyl-CoA oxidase/dehydrogenase middle" evidence="8">
    <location>
        <begin position="122"/>
        <end position="218"/>
    </location>
</feature>
<keyword evidence="11" id="KW-1185">Reference proteome</keyword>
<dbReference type="FunFam" id="2.40.110.10:FF:000001">
    <property type="entry name" value="Acyl-CoA dehydrogenase, mitochondrial"/>
    <property type="match status" value="1"/>
</dbReference>
<reference evidence="10 11" key="1">
    <citation type="journal article" date="2014" name="PLoS Genet.">
        <title>Phylogenetically driven sequencing of extremely halophilic archaea reveals strategies for static and dynamic osmo-response.</title>
        <authorList>
            <person name="Becker E.A."/>
            <person name="Seitzer P.M."/>
            <person name="Tritt A."/>
            <person name="Larsen D."/>
            <person name="Krusor M."/>
            <person name="Yao A.I."/>
            <person name="Wu D."/>
            <person name="Madern D."/>
            <person name="Eisen J.A."/>
            <person name="Darling A.E."/>
            <person name="Facciotti M.T."/>
        </authorList>
    </citation>
    <scope>NUCLEOTIDE SEQUENCE [LARGE SCALE GENOMIC DNA]</scope>
    <source>
        <strain evidence="10 11">DSM 12278</strain>
    </source>
</reference>
<dbReference type="GO" id="GO:0050660">
    <property type="term" value="F:flavin adenine dinucleotide binding"/>
    <property type="evidence" value="ECO:0007669"/>
    <property type="project" value="InterPro"/>
</dbReference>
<dbReference type="Pfam" id="PF02771">
    <property type="entry name" value="Acyl-CoA_dh_N"/>
    <property type="match status" value="1"/>
</dbReference>
<evidence type="ECO:0000259" key="7">
    <source>
        <dbReference type="Pfam" id="PF00441"/>
    </source>
</evidence>
<dbReference type="InterPro" id="IPR009100">
    <property type="entry name" value="AcylCoA_DH/oxidase_NM_dom_sf"/>
</dbReference>
<evidence type="ECO:0000256" key="1">
    <source>
        <dbReference type="ARBA" id="ARBA00001974"/>
    </source>
</evidence>
<evidence type="ECO:0000313" key="11">
    <source>
        <dbReference type="Proteomes" id="UP000011554"/>
    </source>
</evidence>
<evidence type="ECO:0000256" key="4">
    <source>
        <dbReference type="ARBA" id="ARBA00022827"/>
    </source>
</evidence>
<keyword evidence="5 6" id="KW-0560">Oxidoreductase</keyword>
<evidence type="ECO:0000256" key="3">
    <source>
        <dbReference type="ARBA" id="ARBA00022630"/>
    </source>
</evidence>
<dbReference type="EMBL" id="AOIO01000030">
    <property type="protein sequence ID" value="ELZ00529.1"/>
    <property type="molecule type" value="Genomic_DNA"/>
</dbReference>
<dbReference type="SUPFAM" id="SSF56645">
    <property type="entry name" value="Acyl-CoA dehydrogenase NM domain-like"/>
    <property type="match status" value="1"/>
</dbReference>
<dbReference type="PIRSF" id="PIRSF016578">
    <property type="entry name" value="HsaA"/>
    <property type="match status" value="1"/>
</dbReference>
<dbReference type="GO" id="GO:0003995">
    <property type="term" value="F:acyl-CoA dehydrogenase activity"/>
    <property type="evidence" value="ECO:0007669"/>
    <property type="project" value="InterPro"/>
</dbReference>
<gene>
    <name evidence="10" type="ORF">C481_12834</name>
</gene>
<dbReference type="InterPro" id="IPR006089">
    <property type="entry name" value="Acyl-CoA_DH_CS"/>
</dbReference>
<dbReference type="OrthoDB" id="275197at2157"/>
<dbReference type="PATRIC" id="fig|29540.5.peg.2601"/>
<dbReference type="PROSITE" id="PS00073">
    <property type="entry name" value="ACYL_COA_DH_2"/>
    <property type="match status" value="1"/>
</dbReference>
<organism evidence="10 11">
    <name type="scientific">Natrialba asiatica (strain ATCC 700177 / DSM 12278 / JCM 9576 / FERM P-10747 / NBRC 102637 / 172P1)</name>
    <dbReference type="NCBI Taxonomy" id="29540"/>
    <lineage>
        <taxon>Archaea</taxon>
        <taxon>Methanobacteriati</taxon>
        <taxon>Methanobacteriota</taxon>
        <taxon>Stenosarchaea group</taxon>
        <taxon>Halobacteria</taxon>
        <taxon>Halobacteriales</taxon>
        <taxon>Natrialbaceae</taxon>
        <taxon>Natrialba</taxon>
    </lineage>
</organism>
<feature type="domain" description="Acyl-CoA dehydrogenase/oxidase C-terminal" evidence="7">
    <location>
        <begin position="235"/>
        <end position="379"/>
    </location>
</feature>
<evidence type="ECO:0000259" key="8">
    <source>
        <dbReference type="Pfam" id="PF02770"/>
    </source>
</evidence>
<dbReference type="InterPro" id="IPR037069">
    <property type="entry name" value="AcylCoA_DH/ox_N_sf"/>
</dbReference>
<evidence type="ECO:0000256" key="6">
    <source>
        <dbReference type="RuleBase" id="RU362125"/>
    </source>
</evidence>
<dbReference type="Gene3D" id="1.20.140.10">
    <property type="entry name" value="Butyryl-CoA Dehydrogenase, subunit A, domain 3"/>
    <property type="match status" value="1"/>
</dbReference>
<keyword evidence="3 6" id="KW-0285">Flavoprotein</keyword>
<dbReference type="RefSeq" id="WP_006109602.1">
    <property type="nucleotide sequence ID" value="NZ_AOIO01000030.1"/>
</dbReference>
<dbReference type="Gene3D" id="1.10.540.10">
    <property type="entry name" value="Acyl-CoA dehydrogenase/oxidase, N-terminal domain"/>
    <property type="match status" value="1"/>
</dbReference>
<dbReference type="InterPro" id="IPR009075">
    <property type="entry name" value="AcylCo_DH/oxidase_C"/>
</dbReference>